<dbReference type="PIRSF" id="PIRSF019455">
    <property type="entry name" value="CopR_AtkY"/>
    <property type="match status" value="1"/>
</dbReference>
<keyword evidence="3" id="KW-0238">DNA-binding</keyword>
<sequence>MNIKELTSKEEEIMSFFWEEGKLFVKQIVEKYDDPKPHFNTISTYVRALEEKGFLSHESFGSSYRYFPVISKEDYHNRTLKNVVKKYFGNSYLNVVNTFIKSENLSVDEIRKLLDDIDKNNKN</sequence>
<evidence type="ECO:0000313" key="5">
    <source>
        <dbReference type="EMBL" id="CEN34001.1"/>
    </source>
</evidence>
<evidence type="ECO:0000256" key="2">
    <source>
        <dbReference type="ARBA" id="ARBA00023015"/>
    </source>
</evidence>
<evidence type="ECO:0000256" key="4">
    <source>
        <dbReference type="ARBA" id="ARBA00023163"/>
    </source>
</evidence>
<dbReference type="InterPro" id="IPR036390">
    <property type="entry name" value="WH_DNA-bd_sf"/>
</dbReference>
<dbReference type="InterPro" id="IPR036388">
    <property type="entry name" value="WH-like_DNA-bd_sf"/>
</dbReference>
<evidence type="ECO:0000313" key="6">
    <source>
        <dbReference type="Proteomes" id="UP000038083"/>
    </source>
</evidence>
<evidence type="ECO:0000256" key="3">
    <source>
        <dbReference type="ARBA" id="ARBA00023125"/>
    </source>
</evidence>
<keyword evidence="2" id="KW-0805">Transcription regulation</keyword>
<dbReference type="Pfam" id="PF03965">
    <property type="entry name" value="Penicillinase_R"/>
    <property type="match status" value="1"/>
</dbReference>
<reference evidence="5 6" key="1">
    <citation type="submission" date="2015-01" db="EMBL/GenBank/DDBJ databases">
        <authorList>
            <person name="MANFREDI Pablo"/>
        </authorList>
    </citation>
    <scope>NUCLEOTIDE SEQUENCE [LARGE SCALE GENOMIC DNA]</scope>
    <source>
        <strain evidence="5 6">Ccy74</strain>
    </source>
</reference>
<keyword evidence="4" id="KW-0804">Transcription</keyword>
<accession>A0A0B7HEJ7</accession>
<gene>
    <name evidence="5" type="ORF">CCYN74_100010</name>
</gene>
<organism evidence="5 6">
    <name type="scientific">Capnocytophaga cynodegmi</name>
    <dbReference type="NCBI Taxonomy" id="28189"/>
    <lineage>
        <taxon>Bacteria</taxon>
        <taxon>Pseudomonadati</taxon>
        <taxon>Bacteroidota</taxon>
        <taxon>Flavobacteriia</taxon>
        <taxon>Flavobacteriales</taxon>
        <taxon>Flavobacteriaceae</taxon>
        <taxon>Capnocytophaga</taxon>
    </lineage>
</organism>
<dbReference type="AlphaFoldDB" id="A0A0B7HEJ7"/>
<dbReference type="GO" id="GO:0045892">
    <property type="term" value="P:negative regulation of DNA-templated transcription"/>
    <property type="evidence" value="ECO:0007669"/>
    <property type="project" value="InterPro"/>
</dbReference>
<comment type="similarity">
    <text evidence="1">Belongs to the BlaI transcriptional regulatory family.</text>
</comment>
<dbReference type="Proteomes" id="UP000038083">
    <property type="component" value="Unassembled WGS sequence"/>
</dbReference>
<proteinExistence type="inferred from homology"/>
<dbReference type="InterPro" id="IPR005650">
    <property type="entry name" value="BlaI_family"/>
</dbReference>
<protein>
    <submittedName>
        <fullName evidence="5">Transcriptional repressor, CopY family</fullName>
    </submittedName>
</protein>
<dbReference type="SUPFAM" id="SSF46785">
    <property type="entry name" value="Winged helix' DNA-binding domain"/>
    <property type="match status" value="1"/>
</dbReference>
<dbReference type="RefSeq" id="WP_018279737.1">
    <property type="nucleotide sequence ID" value="NZ_CDOF01000025.1"/>
</dbReference>
<name>A0A0B7HEJ7_9FLAO</name>
<evidence type="ECO:0000256" key="1">
    <source>
        <dbReference type="ARBA" id="ARBA00011046"/>
    </source>
</evidence>
<dbReference type="GO" id="GO:0003677">
    <property type="term" value="F:DNA binding"/>
    <property type="evidence" value="ECO:0007669"/>
    <property type="project" value="UniProtKB-KW"/>
</dbReference>
<dbReference type="Gene3D" id="1.10.10.10">
    <property type="entry name" value="Winged helix-like DNA-binding domain superfamily/Winged helix DNA-binding domain"/>
    <property type="match status" value="1"/>
</dbReference>
<dbReference type="Gene3D" id="1.10.4040.10">
    <property type="entry name" value="Penicillinase repressor domain"/>
    <property type="match status" value="1"/>
</dbReference>
<dbReference type="EMBL" id="CDOG01000002">
    <property type="protein sequence ID" value="CEN34001.1"/>
    <property type="molecule type" value="Genomic_DNA"/>
</dbReference>